<dbReference type="Proteomes" id="UP001175228">
    <property type="component" value="Unassembled WGS sequence"/>
</dbReference>
<name>A0AA39Q991_9AGAR</name>
<accession>A0AA39Q991</accession>
<dbReference type="EMBL" id="JAUEPU010000013">
    <property type="protein sequence ID" value="KAK0497509.1"/>
    <property type="molecule type" value="Genomic_DNA"/>
</dbReference>
<sequence length="149" mass="17004">MNVILKQLLSASEKLLSCLTNIITVLRTCHFHTYFHRCGETLYGSEECPGLEEDLKKIEQEIVPLAALENSLAKEYEVPAELDIDSVEVFDKAKSRTLQFGKDDPHLEENVWKLDKLHQLRVKLCDLQQSGCGISCCKRGSLHYLLRPM</sequence>
<organism evidence="1 2">
    <name type="scientific">Armillaria luteobubalina</name>
    <dbReference type="NCBI Taxonomy" id="153913"/>
    <lineage>
        <taxon>Eukaryota</taxon>
        <taxon>Fungi</taxon>
        <taxon>Dikarya</taxon>
        <taxon>Basidiomycota</taxon>
        <taxon>Agaricomycotina</taxon>
        <taxon>Agaricomycetes</taxon>
        <taxon>Agaricomycetidae</taxon>
        <taxon>Agaricales</taxon>
        <taxon>Marasmiineae</taxon>
        <taxon>Physalacriaceae</taxon>
        <taxon>Armillaria</taxon>
    </lineage>
</organism>
<evidence type="ECO:0000313" key="1">
    <source>
        <dbReference type="EMBL" id="KAK0497509.1"/>
    </source>
</evidence>
<protein>
    <submittedName>
        <fullName evidence="1">Uncharacterized protein</fullName>
    </submittedName>
</protein>
<gene>
    <name evidence="1" type="ORF">EDD18DRAFT_1104895</name>
</gene>
<keyword evidence="2" id="KW-1185">Reference proteome</keyword>
<comment type="caution">
    <text evidence="1">The sequence shown here is derived from an EMBL/GenBank/DDBJ whole genome shotgun (WGS) entry which is preliminary data.</text>
</comment>
<evidence type="ECO:0000313" key="2">
    <source>
        <dbReference type="Proteomes" id="UP001175228"/>
    </source>
</evidence>
<dbReference type="AlphaFoldDB" id="A0AA39Q991"/>
<reference evidence="1" key="1">
    <citation type="submission" date="2023-06" db="EMBL/GenBank/DDBJ databases">
        <authorList>
            <consortium name="Lawrence Berkeley National Laboratory"/>
            <person name="Ahrendt S."/>
            <person name="Sahu N."/>
            <person name="Indic B."/>
            <person name="Wong-Bajracharya J."/>
            <person name="Merenyi Z."/>
            <person name="Ke H.-M."/>
            <person name="Monk M."/>
            <person name="Kocsube S."/>
            <person name="Drula E."/>
            <person name="Lipzen A."/>
            <person name="Balint B."/>
            <person name="Henrissat B."/>
            <person name="Andreopoulos B."/>
            <person name="Martin F.M."/>
            <person name="Harder C.B."/>
            <person name="Rigling D."/>
            <person name="Ford K.L."/>
            <person name="Foster G.D."/>
            <person name="Pangilinan J."/>
            <person name="Papanicolaou A."/>
            <person name="Barry K."/>
            <person name="LaButti K."/>
            <person name="Viragh M."/>
            <person name="Koriabine M."/>
            <person name="Yan M."/>
            <person name="Riley R."/>
            <person name="Champramary S."/>
            <person name="Plett K.L."/>
            <person name="Tsai I.J."/>
            <person name="Slot J."/>
            <person name="Sipos G."/>
            <person name="Plett J."/>
            <person name="Nagy L.G."/>
            <person name="Grigoriev I.V."/>
        </authorList>
    </citation>
    <scope>NUCLEOTIDE SEQUENCE</scope>
    <source>
        <strain evidence="1">HWK02</strain>
    </source>
</reference>
<proteinExistence type="predicted"/>